<organism evidence="7 8">
    <name type="scientific">Crassostrea virginica</name>
    <name type="common">Eastern oyster</name>
    <dbReference type="NCBI Taxonomy" id="6565"/>
    <lineage>
        <taxon>Eukaryota</taxon>
        <taxon>Metazoa</taxon>
        <taxon>Spiralia</taxon>
        <taxon>Lophotrochozoa</taxon>
        <taxon>Mollusca</taxon>
        <taxon>Bivalvia</taxon>
        <taxon>Autobranchia</taxon>
        <taxon>Pteriomorphia</taxon>
        <taxon>Ostreida</taxon>
        <taxon>Ostreoidea</taxon>
        <taxon>Ostreidae</taxon>
        <taxon>Crassostrea</taxon>
    </lineage>
</organism>
<dbReference type="Proteomes" id="UP000694844">
    <property type="component" value="Chromosome 2"/>
</dbReference>
<evidence type="ECO:0000256" key="6">
    <source>
        <dbReference type="SAM" id="Phobius"/>
    </source>
</evidence>
<dbReference type="RefSeq" id="XP_022316841.1">
    <property type="nucleotide sequence ID" value="XM_022461133.1"/>
</dbReference>
<keyword evidence="3 6" id="KW-1133">Transmembrane helix</keyword>
<dbReference type="InterPro" id="IPR051694">
    <property type="entry name" value="Immunoregulatory_rcpt-like"/>
</dbReference>
<keyword evidence="2 6" id="KW-0812">Transmembrane</keyword>
<evidence type="ECO:0000256" key="5">
    <source>
        <dbReference type="SAM" id="MobiDB-lite"/>
    </source>
</evidence>
<feature type="region of interest" description="Disordered" evidence="5">
    <location>
        <begin position="98"/>
        <end position="131"/>
    </location>
</feature>
<keyword evidence="4 6" id="KW-0472">Membrane</keyword>
<evidence type="ECO:0000313" key="7">
    <source>
        <dbReference type="Proteomes" id="UP000694844"/>
    </source>
</evidence>
<feature type="compositionally biased region" description="Low complexity" evidence="5">
    <location>
        <begin position="186"/>
        <end position="199"/>
    </location>
</feature>
<accession>A0A8B8CQY9</accession>
<evidence type="ECO:0000256" key="3">
    <source>
        <dbReference type="ARBA" id="ARBA00022989"/>
    </source>
</evidence>
<protein>
    <submittedName>
        <fullName evidence="8">Uncharacterized protein LOC111120419</fullName>
    </submittedName>
</protein>
<name>A0A8B8CQY9_CRAVI</name>
<feature type="region of interest" description="Disordered" evidence="5">
    <location>
        <begin position="171"/>
        <end position="212"/>
    </location>
</feature>
<reference evidence="8" key="1">
    <citation type="submission" date="2025-08" db="UniProtKB">
        <authorList>
            <consortium name="RefSeq"/>
        </authorList>
    </citation>
    <scope>IDENTIFICATION</scope>
    <source>
        <tissue evidence="8">Whole sample</tissue>
    </source>
</reference>
<dbReference type="GeneID" id="111120419"/>
<dbReference type="AlphaFoldDB" id="A0A8B8CQY9"/>
<dbReference type="PANTHER" id="PTHR15549:SF6">
    <property type="entry name" value="MID2 DOMAIN-CONTAINING PROTEIN"/>
    <property type="match status" value="1"/>
</dbReference>
<proteinExistence type="predicted"/>
<dbReference type="PANTHER" id="PTHR15549">
    <property type="entry name" value="PAIRED IMMUNOGLOBULIN-LIKE TYPE 2 RECEPTOR"/>
    <property type="match status" value="1"/>
</dbReference>
<dbReference type="GO" id="GO:0071944">
    <property type="term" value="C:cell periphery"/>
    <property type="evidence" value="ECO:0007669"/>
    <property type="project" value="UniProtKB-ARBA"/>
</dbReference>
<comment type="subcellular location">
    <subcellularLocation>
        <location evidence="1">Membrane</location>
        <topology evidence="1">Single-pass membrane protein</topology>
    </subcellularLocation>
</comment>
<feature type="compositionally biased region" description="Pro residues" evidence="5">
    <location>
        <begin position="200"/>
        <end position="210"/>
    </location>
</feature>
<evidence type="ECO:0000256" key="4">
    <source>
        <dbReference type="ARBA" id="ARBA00023136"/>
    </source>
</evidence>
<dbReference type="KEGG" id="cvn:111120419"/>
<evidence type="ECO:0000256" key="2">
    <source>
        <dbReference type="ARBA" id="ARBA00022692"/>
    </source>
</evidence>
<gene>
    <name evidence="8" type="primary">LOC111120419</name>
</gene>
<keyword evidence="7" id="KW-1185">Reference proteome</keyword>
<feature type="compositionally biased region" description="Low complexity" evidence="5">
    <location>
        <begin position="106"/>
        <end position="131"/>
    </location>
</feature>
<dbReference type="GO" id="GO:0016020">
    <property type="term" value="C:membrane"/>
    <property type="evidence" value="ECO:0007669"/>
    <property type="project" value="UniProtKB-SubCell"/>
</dbReference>
<feature type="transmembrane region" description="Helical" evidence="6">
    <location>
        <begin position="291"/>
        <end position="316"/>
    </location>
</feature>
<evidence type="ECO:0000256" key="1">
    <source>
        <dbReference type="ARBA" id="ARBA00004167"/>
    </source>
</evidence>
<evidence type="ECO:0000313" key="8">
    <source>
        <dbReference type="RefSeq" id="XP_022316841.1"/>
    </source>
</evidence>
<sequence>MCSFRQLCKGMNSAYLVYDTYHFQFASALTGHDTYSWSRIRGEPTFKISIHAIDWDPVGGNDDLGVTSYTYKPNAPLEQTVTTSPGSMNLRIRLHYIVTPPPTPKPTTTTTKRVVTTPVKTTTSTTSTTTTAATTTNTKTYHDHDKKKSCHHTRQNNHINNINYINHINHHQHQNLPRPRQKGELSPHPSKQPHPQLQPHQPPPLLPPPLYQHSPEIRAAQSLSIAVPVYQFNNITSELVTKILLTYRCTICDLEVDQVKDSVEAALQTMNLKQYQETNTGEYQVKTSKRYVGLIVGVVISVLFVIAIACAILWWYKRKLQHRSKISTEGRRNTETENRKPSDA</sequence>